<evidence type="ECO:0000256" key="1">
    <source>
        <dbReference type="ARBA" id="ARBA00009013"/>
    </source>
</evidence>
<reference evidence="4 5" key="2">
    <citation type="journal article" date="2015" name="Stand. Genomic Sci.">
        <title>Draft genome sequence of Cellulomonas carbonis T26(T) and comparative analysis of six Cellulomonas genomes.</title>
        <authorList>
            <person name="Zhuang W."/>
            <person name="Zhang S."/>
            <person name="Xia X."/>
            <person name="Wang G."/>
        </authorList>
    </citation>
    <scope>NUCLEOTIDE SEQUENCE [LARGE SCALE GENOMIC DNA]</scope>
    <source>
        <strain evidence="4 5">T26</strain>
    </source>
</reference>
<dbReference type="Gene3D" id="3.30.750.24">
    <property type="entry name" value="STAS domain"/>
    <property type="match status" value="1"/>
</dbReference>
<accession>A0A0A0BQR2</accession>
<feature type="domain" description="STAS" evidence="3">
    <location>
        <begin position="36"/>
        <end position="129"/>
    </location>
</feature>
<dbReference type="NCBIfam" id="TIGR00377">
    <property type="entry name" value="ant_ant_sig"/>
    <property type="match status" value="1"/>
</dbReference>
<proteinExistence type="inferred from homology"/>
<dbReference type="AlphaFoldDB" id="A0A0A0BQR2"/>
<organism evidence="4 5">
    <name type="scientific">Cellulomonas carbonis T26</name>
    <dbReference type="NCBI Taxonomy" id="947969"/>
    <lineage>
        <taxon>Bacteria</taxon>
        <taxon>Bacillati</taxon>
        <taxon>Actinomycetota</taxon>
        <taxon>Actinomycetes</taxon>
        <taxon>Micrococcales</taxon>
        <taxon>Cellulomonadaceae</taxon>
        <taxon>Cellulomonas</taxon>
    </lineage>
</organism>
<protein>
    <recommendedName>
        <fullName evidence="2">Anti-sigma factor antagonist</fullName>
    </recommendedName>
</protein>
<dbReference type="CDD" id="cd07043">
    <property type="entry name" value="STAS_anti-anti-sigma_factors"/>
    <property type="match status" value="1"/>
</dbReference>
<evidence type="ECO:0000313" key="5">
    <source>
        <dbReference type="Proteomes" id="UP000029839"/>
    </source>
</evidence>
<reference evidence="4 5" key="1">
    <citation type="submission" date="2013-08" db="EMBL/GenBank/DDBJ databases">
        <title>Genome sequencing of Cellulomonas carbonis T26.</title>
        <authorList>
            <person name="Chen F."/>
            <person name="Li Y."/>
            <person name="Wang G."/>
        </authorList>
    </citation>
    <scope>NUCLEOTIDE SEQUENCE [LARGE SCALE GENOMIC DNA]</scope>
    <source>
        <strain evidence="4 5">T26</strain>
    </source>
</reference>
<dbReference type="InterPro" id="IPR036513">
    <property type="entry name" value="STAS_dom_sf"/>
</dbReference>
<sequence>MIHDDVTADLAAPADAGPVLDEPADGIDVADEGHRLLVRLRGEIDAGLREQASRAMVECMQRDLPVVADLAAVTFIDSSGLAFLLQLHKVGLEEGRPLVLRDPQANVLELLDMIGMGGVMAVESSAPVA</sequence>
<name>A0A0A0BQR2_9CELL</name>
<dbReference type="Pfam" id="PF01740">
    <property type="entry name" value="STAS"/>
    <property type="match status" value="1"/>
</dbReference>
<dbReference type="SUPFAM" id="SSF52091">
    <property type="entry name" value="SpoIIaa-like"/>
    <property type="match status" value="1"/>
</dbReference>
<dbReference type="GO" id="GO:0043856">
    <property type="term" value="F:anti-sigma factor antagonist activity"/>
    <property type="evidence" value="ECO:0007669"/>
    <property type="project" value="InterPro"/>
</dbReference>
<dbReference type="Proteomes" id="UP000029839">
    <property type="component" value="Unassembled WGS sequence"/>
</dbReference>
<dbReference type="InterPro" id="IPR002645">
    <property type="entry name" value="STAS_dom"/>
</dbReference>
<dbReference type="RefSeq" id="WP_229734531.1">
    <property type="nucleotide sequence ID" value="NZ_AXCY01000057.1"/>
</dbReference>
<gene>
    <name evidence="4" type="ORF">N868_15980</name>
</gene>
<comment type="similarity">
    <text evidence="1 2">Belongs to the anti-sigma-factor antagonist family.</text>
</comment>
<dbReference type="InterPro" id="IPR003658">
    <property type="entry name" value="Anti-sigma_ant"/>
</dbReference>
<keyword evidence="5" id="KW-1185">Reference proteome</keyword>
<comment type="caution">
    <text evidence="4">The sequence shown here is derived from an EMBL/GenBank/DDBJ whole genome shotgun (WGS) entry which is preliminary data.</text>
</comment>
<evidence type="ECO:0000256" key="2">
    <source>
        <dbReference type="RuleBase" id="RU003749"/>
    </source>
</evidence>
<evidence type="ECO:0000313" key="4">
    <source>
        <dbReference type="EMBL" id="KGM10255.1"/>
    </source>
</evidence>
<dbReference type="EMBL" id="AXCY01000057">
    <property type="protein sequence ID" value="KGM10255.1"/>
    <property type="molecule type" value="Genomic_DNA"/>
</dbReference>
<evidence type="ECO:0000259" key="3">
    <source>
        <dbReference type="PROSITE" id="PS50801"/>
    </source>
</evidence>
<dbReference type="PROSITE" id="PS50801">
    <property type="entry name" value="STAS"/>
    <property type="match status" value="1"/>
</dbReference>